<keyword evidence="9" id="KW-0138">CF(0)</keyword>
<keyword evidence="11" id="KW-0256">Endoplasmic reticulum</keyword>
<keyword evidence="21" id="KW-1185">Reference proteome</keyword>
<dbReference type="Pfam" id="PF08492">
    <property type="entry name" value="SRP72"/>
    <property type="match status" value="1"/>
</dbReference>
<keyword evidence="10" id="KW-0375">Hydrogen ion transport</keyword>
<evidence type="ECO:0000256" key="16">
    <source>
        <dbReference type="ARBA" id="ARBA00023274"/>
    </source>
</evidence>
<dbReference type="InterPro" id="IPR031545">
    <property type="entry name" value="SRP72_TPR-like"/>
</dbReference>
<protein>
    <recommendedName>
        <fullName evidence="6">Signal recognition particle subunit SRP72</fullName>
    </recommendedName>
</protein>
<dbReference type="GO" id="GO:0043022">
    <property type="term" value="F:ribosome binding"/>
    <property type="evidence" value="ECO:0007669"/>
    <property type="project" value="TreeGrafter"/>
</dbReference>
<dbReference type="InterPro" id="IPR019344">
    <property type="entry name" value="F1F0-ATPsyn_F_prd"/>
</dbReference>
<keyword evidence="16" id="KW-0687">Ribonucleoprotein</keyword>
<dbReference type="Pfam" id="PF17004">
    <property type="entry name" value="SRP_TPR_like"/>
    <property type="match status" value="1"/>
</dbReference>
<dbReference type="GO" id="GO:0006614">
    <property type="term" value="P:SRP-dependent cotranslational protein targeting to membrane"/>
    <property type="evidence" value="ECO:0007669"/>
    <property type="project" value="InterPro"/>
</dbReference>
<evidence type="ECO:0000256" key="7">
    <source>
        <dbReference type="ARBA" id="ARBA00022448"/>
    </source>
</evidence>
<evidence type="ECO:0000256" key="5">
    <source>
        <dbReference type="ARBA" id="ARBA00007676"/>
    </source>
</evidence>
<comment type="caution">
    <text evidence="20">The sequence shown here is derived from an EMBL/GenBank/DDBJ whole genome shotgun (WGS) entry which is preliminary data.</text>
</comment>
<dbReference type="GO" id="GO:0031966">
    <property type="term" value="C:mitochondrial membrane"/>
    <property type="evidence" value="ECO:0007669"/>
    <property type="project" value="UniProtKB-SubCell"/>
</dbReference>
<dbReference type="InterPro" id="IPR011990">
    <property type="entry name" value="TPR-like_helical_dom_sf"/>
</dbReference>
<feature type="compositionally biased region" description="Basic residues" evidence="18">
    <location>
        <begin position="324"/>
        <end position="333"/>
    </location>
</feature>
<dbReference type="InterPro" id="IPR026270">
    <property type="entry name" value="SRP72"/>
</dbReference>
<dbReference type="GO" id="GO:0005786">
    <property type="term" value="C:signal recognition particle, endoplasmic reticulum targeting"/>
    <property type="evidence" value="ECO:0007669"/>
    <property type="project" value="UniProtKB-KW"/>
</dbReference>
<evidence type="ECO:0000256" key="12">
    <source>
        <dbReference type="ARBA" id="ARBA00023065"/>
    </source>
</evidence>
<evidence type="ECO:0000256" key="4">
    <source>
        <dbReference type="ARBA" id="ARBA00005895"/>
    </source>
</evidence>
<keyword evidence="17" id="KW-0066">ATP synthesis</keyword>
<dbReference type="InterPro" id="IPR013699">
    <property type="entry name" value="Signal_recog_part_SRP72_RNA-bd"/>
</dbReference>
<evidence type="ECO:0000256" key="18">
    <source>
        <dbReference type="SAM" id="MobiDB-lite"/>
    </source>
</evidence>
<gene>
    <name evidence="20" type="ORF">QR680_001515</name>
</gene>
<evidence type="ECO:0000256" key="1">
    <source>
        <dbReference type="ARBA" id="ARBA00004240"/>
    </source>
</evidence>
<evidence type="ECO:0000256" key="3">
    <source>
        <dbReference type="ARBA" id="ARBA00004496"/>
    </source>
</evidence>
<evidence type="ECO:0000313" key="21">
    <source>
        <dbReference type="Proteomes" id="UP001175271"/>
    </source>
</evidence>
<dbReference type="Gene3D" id="1.25.40.10">
    <property type="entry name" value="Tetratricopeptide repeat domain"/>
    <property type="match status" value="1"/>
</dbReference>
<keyword evidence="7" id="KW-0813">Transport</keyword>
<accession>A0AA39H0L8</accession>
<feature type="region of interest" description="Disordered" evidence="18">
    <location>
        <begin position="273"/>
        <end position="338"/>
    </location>
</feature>
<sequence length="553" mass="64995">MRRKLVGLIKNGDFKDAKSLIEKTTGKVMGDVTFEQAYILYRMNCDEEALNVLANINEGEQRCMELKAQIFYRMNRFEEAYNLLLSVIKNSSDEYEAERTANLLAIAARLESQGLRKDVSVPCPTYEQHYNRACCLIERQQYAEALEILEKSEAMCRKVLIDDGLNDDEVEEEISVITDQKRFVLSVMGQDVCEDEPSIDVDELEELFFVPKTSKPRKEGKKEIIDTEIVTGKLRTRKRRRKVILPKNMDPSVKPDPERWLPRQERTAYKRWLKKHKDHDVGRGTQGATSPNSDAMVESSPAQHTPNIQAPEGPRQQRPNAQIAKKKGKKKGKCPCEEPRINSVSINLRNRLLLWSTNLLKIPIPEYALNKCWRITENELRSSRQHFINIDIFRNPSEQTMSFLRPPPAGTKLTPWVPDLIFIPISRAFERLGVYFYNRVISRTELGLFDKRWNKNIHGPYCHWRYYGKRDFKLMDVKLGELGAWIARREKTPSAFYNEFVRNVWRVHNLYYSGPVYNNTVKTIFRFIFIYSFLNWLVKCHRYWDFQKTMYHW</sequence>
<dbReference type="SUPFAM" id="SSF48452">
    <property type="entry name" value="TPR-like"/>
    <property type="match status" value="1"/>
</dbReference>
<evidence type="ECO:0000256" key="10">
    <source>
        <dbReference type="ARBA" id="ARBA00022781"/>
    </source>
</evidence>
<keyword evidence="14" id="KW-0733">Signal recognition particle</keyword>
<comment type="similarity">
    <text evidence="4">Belongs to the ATPase F chain family.</text>
</comment>
<proteinExistence type="inferred from homology"/>
<evidence type="ECO:0000256" key="13">
    <source>
        <dbReference type="ARBA" id="ARBA00023128"/>
    </source>
</evidence>
<evidence type="ECO:0000313" key="20">
    <source>
        <dbReference type="EMBL" id="KAK0395979.1"/>
    </source>
</evidence>
<dbReference type="GO" id="GO:0045259">
    <property type="term" value="C:proton-transporting ATP synthase complex"/>
    <property type="evidence" value="ECO:0007669"/>
    <property type="project" value="UniProtKB-KW"/>
</dbReference>
<dbReference type="Proteomes" id="UP001175271">
    <property type="component" value="Unassembled WGS sequence"/>
</dbReference>
<dbReference type="AlphaFoldDB" id="A0AA39H0L8"/>
<dbReference type="PANTHER" id="PTHR14094">
    <property type="entry name" value="SIGNAL RECOGNITION PARTICLE 72"/>
    <property type="match status" value="1"/>
</dbReference>
<evidence type="ECO:0000259" key="19">
    <source>
        <dbReference type="Pfam" id="PF08492"/>
    </source>
</evidence>
<dbReference type="GO" id="GO:0006754">
    <property type="term" value="P:ATP biosynthetic process"/>
    <property type="evidence" value="ECO:0007669"/>
    <property type="project" value="UniProtKB-KW"/>
</dbReference>
<dbReference type="Pfam" id="PF10206">
    <property type="entry name" value="WRW"/>
    <property type="match status" value="1"/>
</dbReference>
<dbReference type="GO" id="GO:0008312">
    <property type="term" value="F:7S RNA binding"/>
    <property type="evidence" value="ECO:0007669"/>
    <property type="project" value="InterPro"/>
</dbReference>
<evidence type="ECO:0000256" key="15">
    <source>
        <dbReference type="ARBA" id="ARBA00023136"/>
    </source>
</evidence>
<evidence type="ECO:0000256" key="11">
    <source>
        <dbReference type="ARBA" id="ARBA00022824"/>
    </source>
</evidence>
<dbReference type="EMBL" id="JAUCMV010000005">
    <property type="protein sequence ID" value="KAK0395979.1"/>
    <property type="molecule type" value="Genomic_DNA"/>
</dbReference>
<keyword evidence="12" id="KW-0406">Ion transport</keyword>
<name>A0AA39H0L8_9BILA</name>
<evidence type="ECO:0000256" key="2">
    <source>
        <dbReference type="ARBA" id="ARBA00004325"/>
    </source>
</evidence>
<comment type="subcellular location">
    <subcellularLocation>
        <location evidence="3">Cytoplasm</location>
    </subcellularLocation>
    <subcellularLocation>
        <location evidence="1">Endoplasmic reticulum</location>
    </subcellularLocation>
    <subcellularLocation>
        <location evidence="2">Mitochondrion membrane</location>
    </subcellularLocation>
</comment>
<evidence type="ECO:0000256" key="9">
    <source>
        <dbReference type="ARBA" id="ARBA00022547"/>
    </source>
</evidence>
<dbReference type="PANTHER" id="PTHR14094:SF9">
    <property type="entry name" value="SIGNAL RECOGNITION PARTICLE SUBUNIT SRP72"/>
    <property type="match status" value="1"/>
</dbReference>
<organism evidence="20 21">
    <name type="scientific">Steinernema hermaphroditum</name>
    <dbReference type="NCBI Taxonomy" id="289476"/>
    <lineage>
        <taxon>Eukaryota</taxon>
        <taxon>Metazoa</taxon>
        <taxon>Ecdysozoa</taxon>
        <taxon>Nematoda</taxon>
        <taxon>Chromadorea</taxon>
        <taxon>Rhabditida</taxon>
        <taxon>Tylenchina</taxon>
        <taxon>Panagrolaimomorpha</taxon>
        <taxon>Strongyloidoidea</taxon>
        <taxon>Steinernematidae</taxon>
        <taxon>Steinernema</taxon>
    </lineage>
</organism>
<feature type="domain" description="Signal recognition particle SRP72 subunit RNA-binding" evidence="19">
    <location>
        <begin position="216"/>
        <end position="270"/>
    </location>
</feature>
<evidence type="ECO:0000256" key="14">
    <source>
        <dbReference type="ARBA" id="ARBA00023135"/>
    </source>
</evidence>
<dbReference type="GO" id="GO:1902600">
    <property type="term" value="P:proton transmembrane transport"/>
    <property type="evidence" value="ECO:0007669"/>
    <property type="project" value="UniProtKB-KW"/>
</dbReference>
<evidence type="ECO:0000256" key="6">
    <source>
        <dbReference type="ARBA" id="ARBA00018350"/>
    </source>
</evidence>
<evidence type="ECO:0000256" key="17">
    <source>
        <dbReference type="ARBA" id="ARBA00023310"/>
    </source>
</evidence>
<keyword evidence="8" id="KW-0963">Cytoplasm</keyword>
<comment type="similarity">
    <text evidence="5">Belongs to the SRP72 family.</text>
</comment>
<evidence type="ECO:0000256" key="8">
    <source>
        <dbReference type="ARBA" id="ARBA00022490"/>
    </source>
</evidence>
<keyword evidence="15" id="KW-0472">Membrane</keyword>
<dbReference type="GO" id="GO:0005783">
    <property type="term" value="C:endoplasmic reticulum"/>
    <property type="evidence" value="ECO:0007669"/>
    <property type="project" value="UniProtKB-SubCell"/>
</dbReference>
<reference evidence="20" key="1">
    <citation type="submission" date="2023-06" db="EMBL/GenBank/DDBJ databases">
        <title>Genomic analysis of the entomopathogenic nematode Steinernema hermaphroditum.</title>
        <authorList>
            <person name="Schwarz E.M."/>
            <person name="Heppert J.K."/>
            <person name="Baniya A."/>
            <person name="Schwartz H.T."/>
            <person name="Tan C.-H."/>
            <person name="Antoshechkin I."/>
            <person name="Sternberg P.W."/>
            <person name="Goodrich-Blair H."/>
            <person name="Dillman A.R."/>
        </authorList>
    </citation>
    <scope>NUCLEOTIDE SEQUENCE</scope>
    <source>
        <strain evidence="20">PS9179</strain>
        <tissue evidence="20">Whole animal</tissue>
    </source>
</reference>
<keyword evidence="13" id="KW-0496">Mitochondrion</keyword>